<evidence type="ECO:0000259" key="1">
    <source>
        <dbReference type="Pfam" id="PF13518"/>
    </source>
</evidence>
<dbReference type="InterPro" id="IPR036388">
    <property type="entry name" value="WH-like_DNA-bd_sf"/>
</dbReference>
<protein>
    <submittedName>
        <fullName evidence="2">Helix-turn-helix domain-containing protein</fullName>
    </submittedName>
</protein>
<comment type="caution">
    <text evidence="2">The sequence shown here is derived from an EMBL/GenBank/DDBJ whole genome shotgun (WGS) entry which is preliminary data.</text>
</comment>
<dbReference type="SUPFAM" id="SSF46689">
    <property type="entry name" value="Homeodomain-like"/>
    <property type="match status" value="1"/>
</dbReference>
<accession>A0ABT0VJ04</accession>
<dbReference type="Gene3D" id="1.10.10.10">
    <property type="entry name" value="Winged helix-like DNA-binding domain superfamily/Winged helix DNA-binding domain"/>
    <property type="match status" value="1"/>
</dbReference>
<dbReference type="InterPro" id="IPR009057">
    <property type="entry name" value="Homeodomain-like_sf"/>
</dbReference>
<name>A0ABT0VJ04_9LACO</name>
<sequence>MYFSQKTKLNAILKYQNGGLISDLMRKYQIKGSVTIYEWLRKLEQFGISGLNRPKVKTRLDYSFKRKVLNWHLKTKSSFLKTAKQFRIRTPAQI</sequence>
<dbReference type="EMBL" id="JAGMVS010000068">
    <property type="protein sequence ID" value="MCM2437807.1"/>
    <property type="molecule type" value="Genomic_DNA"/>
</dbReference>
<feature type="domain" description="Insertion element IS150 protein InsJ-like helix-turn-helix" evidence="1">
    <location>
        <begin position="8"/>
        <end position="53"/>
    </location>
</feature>
<dbReference type="Pfam" id="PF13518">
    <property type="entry name" value="HTH_28"/>
    <property type="match status" value="1"/>
</dbReference>
<reference evidence="2" key="1">
    <citation type="submission" date="2021-04" db="EMBL/GenBank/DDBJ databases">
        <title>Taxonomic assessment of Weissella genus.</title>
        <authorList>
            <person name="Fanelli F."/>
            <person name="Chieffi D."/>
            <person name="Dell'Aquila A."/>
            <person name="Gyu-Sung C."/>
            <person name="Franz C.M.A.P."/>
            <person name="Fusco V."/>
        </authorList>
    </citation>
    <scope>NUCLEOTIDE SEQUENCE</scope>
    <source>
        <strain evidence="2">LMG 25373</strain>
    </source>
</reference>
<gene>
    <name evidence="2" type="ORF">KAK10_07790</name>
</gene>
<dbReference type="Proteomes" id="UP001057481">
    <property type="component" value="Unassembled WGS sequence"/>
</dbReference>
<dbReference type="RefSeq" id="WP_205143714.1">
    <property type="nucleotide sequence ID" value="NZ_JAFBDN010000009.1"/>
</dbReference>
<dbReference type="InterPro" id="IPR055247">
    <property type="entry name" value="InsJ-like_HTH"/>
</dbReference>
<keyword evidence="3" id="KW-1185">Reference proteome</keyword>
<proteinExistence type="predicted"/>
<evidence type="ECO:0000313" key="2">
    <source>
        <dbReference type="EMBL" id="MCM2437807.1"/>
    </source>
</evidence>
<organism evidence="2 3">
    <name type="scientific">Periweissella beninensis</name>
    <dbReference type="NCBI Taxonomy" id="504936"/>
    <lineage>
        <taxon>Bacteria</taxon>
        <taxon>Bacillati</taxon>
        <taxon>Bacillota</taxon>
        <taxon>Bacilli</taxon>
        <taxon>Lactobacillales</taxon>
        <taxon>Lactobacillaceae</taxon>
        <taxon>Periweissella</taxon>
    </lineage>
</organism>
<evidence type="ECO:0000313" key="3">
    <source>
        <dbReference type="Proteomes" id="UP001057481"/>
    </source>
</evidence>